<sequence>MRKRFMPGRRSTGALGALLAAAAVVVAIGSPASAAISNHRVQLCAQGNYNADITWSTGLHSYVVSPGQCQTFDIVGTGPYTIGGFYNVSHAHFNITTVLPLPGGFNQDTPGSKWGAMGTTTAPYTERWQ</sequence>
<organism evidence="3 4">
    <name type="scientific">Streptomyces violaceorubidus</name>
    <dbReference type="NCBI Taxonomy" id="284042"/>
    <lineage>
        <taxon>Bacteria</taxon>
        <taxon>Bacillati</taxon>
        <taxon>Actinomycetota</taxon>
        <taxon>Actinomycetes</taxon>
        <taxon>Kitasatosporales</taxon>
        <taxon>Streptomycetaceae</taxon>
        <taxon>Streptomyces</taxon>
    </lineage>
</organism>
<dbReference type="EMBL" id="JBEOZY010000034">
    <property type="protein sequence ID" value="MER6168019.1"/>
    <property type="molecule type" value="Genomic_DNA"/>
</dbReference>
<proteinExistence type="predicted"/>
<feature type="chain" id="PRO_5047143470" evidence="2">
    <location>
        <begin position="35"/>
        <end position="129"/>
    </location>
</feature>
<feature type="region of interest" description="Disordered" evidence="1">
    <location>
        <begin position="110"/>
        <end position="129"/>
    </location>
</feature>
<dbReference type="RefSeq" id="WP_352149418.1">
    <property type="nucleotide sequence ID" value="NZ_JBEOZY010000034.1"/>
</dbReference>
<evidence type="ECO:0000256" key="1">
    <source>
        <dbReference type="SAM" id="MobiDB-lite"/>
    </source>
</evidence>
<evidence type="ECO:0000313" key="3">
    <source>
        <dbReference type="EMBL" id="MER6168019.1"/>
    </source>
</evidence>
<gene>
    <name evidence="3" type="ORF">ABT188_26305</name>
</gene>
<keyword evidence="2" id="KW-0732">Signal</keyword>
<reference evidence="3 4" key="1">
    <citation type="submission" date="2024-06" db="EMBL/GenBank/DDBJ databases">
        <title>The Natural Products Discovery Center: Release of the First 8490 Sequenced Strains for Exploring Actinobacteria Biosynthetic Diversity.</title>
        <authorList>
            <person name="Kalkreuter E."/>
            <person name="Kautsar S.A."/>
            <person name="Yang D."/>
            <person name="Bader C.D."/>
            <person name="Teijaro C.N."/>
            <person name="Fluegel L."/>
            <person name="Davis C.M."/>
            <person name="Simpson J.R."/>
            <person name="Lauterbach L."/>
            <person name="Steele A.D."/>
            <person name="Gui C."/>
            <person name="Meng S."/>
            <person name="Li G."/>
            <person name="Viehrig K."/>
            <person name="Ye F."/>
            <person name="Su P."/>
            <person name="Kiefer A.F."/>
            <person name="Nichols A."/>
            <person name="Cepeda A.J."/>
            <person name="Yan W."/>
            <person name="Fan B."/>
            <person name="Jiang Y."/>
            <person name="Adhikari A."/>
            <person name="Zheng C.-J."/>
            <person name="Schuster L."/>
            <person name="Cowan T.M."/>
            <person name="Smanski M.J."/>
            <person name="Chevrette M.G."/>
            <person name="De Carvalho L.P.S."/>
            <person name="Shen B."/>
        </authorList>
    </citation>
    <scope>NUCLEOTIDE SEQUENCE [LARGE SCALE GENOMIC DNA]</scope>
    <source>
        <strain evidence="3 4">NPDC001615</strain>
    </source>
</reference>
<accession>A0ABV1T2X4</accession>
<keyword evidence="4" id="KW-1185">Reference proteome</keyword>
<name>A0ABV1T2X4_9ACTN</name>
<comment type="caution">
    <text evidence="3">The sequence shown here is derived from an EMBL/GenBank/DDBJ whole genome shotgun (WGS) entry which is preliminary data.</text>
</comment>
<evidence type="ECO:0000313" key="4">
    <source>
        <dbReference type="Proteomes" id="UP001496720"/>
    </source>
</evidence>
<feature type="signal peptide" evidence="2">
    <location>
        <begin position="1"/>
        <end position="34"/>
    </location>
</feature>
<protein>
    <submittedName>
        <fullName evidence="3">Uncharacterized protein</fullName>
    </submittedName>
</protein>
<evidence type="ECO:0000256" key="2">
    <source>
        <dbReference type="SAM" id="SignalP"/>
    </source>
</evidence>
<dbReference type="Proteomes" id="UP001496720">
    <property type="component" value="Unassembled WGS sequence"/>
</dbReference>